<proteinExistence type="predicted"/>
<protein>
    <submittedName>
        <fullName evidence="1">Uncharacterized protein</fullName>
    </submittedName>
</protein>
<keyword evidence="2" id="KW-1185">Reference proteome</keyword>
<evidence type="ECO:0000313" key="2">
    <source>
        <dbReference type="Proteomes" id="UP001221142"/>
    </source>
</evidence>
<evidence type="ECO:0000313" key="1">
    <source>
        <dbReference type="EMBL" id="KAJ7646661.1"/>
    </source>
</evidence>
<organism evidence="1 2">
    <name type="scientific">Roridomyces roridus</name>
    <dbReference type="NCBI Taxonomy" id="1738132"/>
    <lineage>
        <taxon>Eukaryota</taxon>
        <taxon>Fungi</taxon>
        <taxon>Dikarya</taxon>
        <taxon>Basidiomycota</taxon>
        <taxon>Agaricomycotina</taxon>
        <taxon>Agaricomycetes</taxon>
        <taxon>Agaricomycetidae</taxon>
        <taxon>Agaricales</taxon>
        <taxon>Marasmiineae</taxon>
        <taxon>Mycenaceae</taxon>
        <taxon>Roridomyces</taxon>
    </lineage>
</organism>
<dbReference type="Proteomes" id="UP001221142">
    <property type="component" value="Unassembled WGS sequence"/>
</dbReference>
<dbReference type="AlphaFoldDB" id="A0AAD7CDW9"/>
<reference evidence="1" key="1">
    <citation type="submission" date="2023-03" db="EMBL/GenBank/DDBJ databases">
        <title>Massive genome expansion in bonnet fungi (Mycena s.s.) driven by repeated elements and novel gene families across ecological guilds.</title>
        <authorList>
            <consortium name="Lawrence Berkeley National Laboratory"/>
            <person name="Harder C.B."/>
            <person name="Miyauchi S."/>
            <person name="Viragh M."/>
            <person name="Kuo A."/>
            <person name="Thoen E."/>
            <person name="Andreopoulos B."/>
            <person name="Lu D."/>
            <person name="Skrede I."/>
            <person name="Drula E."/>
            <person name="Henrissat B."/>
            <person name="Morin E."/>
            <person name="Kohler A."/>
            <person name="Barry K."/>
            <person name="LaButti K."/>
            <person name="Morin E."/>
            <person name="Salamov A."/>
            <person name="Lipzen A."/>
            <person name="Mereny Z."/>
            <person name="Hegedus B."/>
            <person name="Baldrian P."/>
            <person name="Stursova M."/>
            <person name="Weitz H."/>
            <person name="Taylor A."/>
            <person name="Grigoriev I.V."/>
            <person name="Nagy L.G."/>
            <person name="Martin F."/>
            <person name="Kauserud H."/>
        </authorList>
    </citation>
    <scope>NUCLEOTIDE SEQUENCE</scope>
    <source>
        <strain evidence="1">9284</strain>
    </source>
</reference>
<comment type="caution">
    <text evidence="1">The sequence shown here is derived from an EMBL/GenBank/DDBJ whole genome shotgun (WGS) entry which is preliminary data.</text>
</comment>
<accession>A0AAD7CDW9</accession>
<gene>
    <name evidence="1" type="ORF">FB45DRAFT_1051304</name>
</gene>
<sequence>MEVDLEIGSMRRVEKTATTLDARARHPRPIAAACANASCTSGRKELSRLSAEFDSRGRISANNGCWQPGDLDGERRLVYLEELIVDLPWLSKGIGGVVFPTLFELKEVDGARFIFS</sequence>
<dbReference type="EMBL" id="JARKIF010000002">
    <property type="protein sequence ID" value="KAJ7646661.1"/>
    <property type="molecule type" value="Genomic_DNA"/>
</dbReference>
<name>A0AAD7CDW9_9AGAR</name>